<dbReference type="InterPro" id="IPR036249">
    <property type="entry name" value="Thioredoxin-like_sf"/>
</dbReference>
<dbReference type="AlphaFoldDB" id="A0A4Z0BW35"/>
<evidence type="ECO:0000313" key="5">
    <source>
        <dbReference type="Proteomes" id="UP000298180"/>
    </source>
</evidence>
<feature type="disulfide bond" description="Redox-active" evidence="3">
    <location>
        <begin position="81"/>
        <end position="85"/>
    </location>
</feature>
<organism evidence="4 5">
    <name type="scientific">Ramlibacter henchirensis</name>
    <dbReference type="NCBI Taxonomy" id="204072"/>
    <lineage>
        <taxon>Bacteria</taxon>
        <taxon>Pseudomonadati</taxon>
        <taxon>Pseudomonadota</taxon>
        <taxon>Betaproteobacteria</taxon>
        <taxon>Burkholderiales</taxon>
        <taxon>Comamonadaceae</taxon>
        <taxon>Ramlibacter</taxon>
    </lineage>
</organism>
<dbReference type="PANTHER" id="PTHR12151:SF5">
    <property type="entry name" value="AT19154P"/>
    <property type="match status" value="1"/>
</dbReference>
<keyword evidence="2" id="KW-0186">Copper</keyword>
<comment type="similarity">
    <text evidence="1">Belongs to the SCO1/2 family.</text>
</comment>
<accession>A0A4Z0BW35</accession>
<dbReference type="PANTHER" id="PTHR12151">
    <property type="entry name" value="ELECTRON TRANSPORT PROTIN SCO1/SENC FAMILY MEMBER"/>
    <property type="match status" value="1"/>
</dbReference>
<dbReference type="GO" id="GO:0046872">
    <property type="term" value="F:metal ion binding"/>
    <property type="evidence" value="ECO:0007669"/>
    <property type="project" value="UniProtKB-KW"/>
</dbReference>
<protein>
    <submittedName>
        <fullName evidence="4">SCO family protein</fullName>
    </submittedName>
</protein>
<evidence type="ECO:0000256" key="3">
    <source>
        <dbReference type="PIRSR" id="PIRSR603782-2"/>
    </source>
</evidence>
<reference evidence="4 5" key="1">
    <citation type="submission" date="2019-03" db="EMBL/GenBank/DDBJ databases">
        <title>Ramlibacter henchirensis DSM 14656, whole genome shotgun sequence.</title>
        <authorList>
            <person name="Zhang X."/>
            <person name="Feng G."/>
            <person name="Zhu H."/>
        </authorList>
    </citation>
    <scope>NUCLEOTIDE SEQUENCE [LARGE SCALE GENOMIC DNA]</scope>
    <source>
        <strain evidence="4 5">DSM 14656</strain>
    </source>
</reference>
<keyword evidence="5" id="KW-1185">Reference proteome</keyword>
<dbReference type="SUPFAM" id="SSF52833">
    <property type="entry name" value="Thioredoxin-like"/>
    <property type="match status" value="1"/>
</dbReference>
<dbReference type="EMBL" id="SMLM01000002">
    <property type="protein sequence ID" value="TFZ03111.1"/>
    <property type="molecule type" value="Genomic_DNA"/>
</dbReference>
<dbReference type="OrthoDB" id="8550465at2"/>
<proteinExistence type="inferred from homology"/>
<sequence>MNARRLGLAGAGAAALFGLGLGMLGRPGPEKDRAAAQPATRGNPDGIPNVALKTHTGKTVRFYDDLLRDKLVVINMMYAGCTNTCPPTTHNLLRVQQMLGDRVGKDIFMYSITLRPEQDAPLDLAAYARSHAVQPGWLFLTGSAEDIEQLRFALGFYDPDPKVDREEGRHVGMVRIGNDPYRRWGMAPALADPRQIVSSILHVDRKATRPNA</sequence>
<keyword evidence="2" id="KW-0479">Metal-binding</keyword>
<name>A0A4Z0BW35_9BURK</name>
<dbReference type="Proteomes" id="UP000298180">
    <property type="component" value="Unassembled WGS sequence"/>
</dbReference>
<dbReference type="CDD" id="cd02968">
    <property type="entry name" value="SCO"/>
    <property type="match status" value="1"/>
</dbReference>
<keyword evidence="3" id="KW-1015">Disulfide bond</keyword>
<comment type="caution">
    <text evidence="4">The sequence shown here is derived from an EMBL/GenBank/DDBJ whole genome shotgun (WGS) entry which is preliminary data.</text>
</comment>
<evidence type="ECO:0000313" key="4">
    <source>
        <dbReference type="EMBL" id="TFZ03111.1"/>
    </source>
</evidence>
<dbReference type="RefSeq" id="WP_135264635.1">
    <property type="nucleotide sequence ID" value="NZ_SMLM01000002.1"/>
</dbReference>
<evidence type="ECO:0000256" key="1">
    <source>
        <dbReference type="ARBA" id="ARBA00010996"/>
    </source>
</evidence>
<dbReference type="Gene3D" id="3.40.30.10">
    <property type="entry name" value="Glutaredoxin"/>
    <property type="match status" value="1"/>
</dbReference>
<feature type="binding site" evidence="2">
    <location>
        <position position="81"/>
    </location>
    <ligand>
        <name>Cu cation</name>
        <dbReference type="ChEBI" id="CHEBI:23378"/>
    </ligand>
</feature>
<gene>
    <name evidence="4" type="ORF">EZ313_18030</name>
</gene>
<dbReference type="Pfam" id="PF02630">
    <property type="entry name" value="SCO1-SenC"/>
    <property type="match status" value="1"/>
</dbReference>
<feature type="binding site" evidence="2">
    <location>
        <position position="85"/>
    </location>
    <ligand>
        <name>Cu cation</name>
        <dbReference type="ChEBI" id="CHEBI:23378"/>
    </ligand>
</feature>
<evidence type="ECO:0000256" key="2">
    <source>
        <dbReference type="PIRSR" id="PIRSR603782-1"/>
    </source>
</evidence>
<dbReference type="InterPro" id="IPR003782">
    <property type="entry name" value="SCO1/SenC"/>
</dbReference>